<dbReference type="KEGG" id="ifn:GM661_16990"/>
<reference evidence="1" key="1">
    <citation type="submission" date="2019-12" db="EMBL/GenBank/DDBJ databases">
        <authorList>
            <person name="zhang j."/>
            <person name="sun C.M."/>
        </authorList>
    </citation>
    <scope>NUCLEOTIDE SEQUENCE</scope>
    <source>
        <strain evidence="1">NS-1</strain>
    </source>
</reference>
<dbReference type="AlphaFoldDB" id="A0A8A7KN92"/>
<organism evidence="1 2">
    <name type="scientific">Iocasia fonsfrigidae</name>
    <dbReference type="NCBI Taxonomy" id="2682810"/>
    <lineage>
        <taxon>Bacteria</taxon>
        <taxon>Bacillati</taxon>
        <taxon>Bacillota</taxon>
        <taxon>Clostridia</taxon>
        <taxon>Halanaerobiales</taxon>
        <taxon>Halanaerobiaceae</taxon>
        <taxon>Iocasia</taxon>
    </lineage>
</organism>
<evidence type="ECO:0000313" key="1">
    <source>
        <dbReference type="EMBL" id="QTL99524.1"/>
    </source>
</evidence>
<dbReference type="EMBL" id="CP046640">
    <property type="protein sequence ID" value="QTL99524.1"/>
    <property type="molecule type" value="Genomic_DNA"/>
</dbReference>
<dbReference type="Proteomes" id="UP000665020">
    <property type="component" value="Chromosome"/>
</dbReference>
<evidence type="ECO:0000313" key="2">
    <source>
        <dbReference type="Proteomes" id="UP000665020"/>
    </source>
</evidence>
<accession>A0A8A7KN92</accession>
<name>A0A8A7KN92_9FIRM</name>
<proteinExistence type="predicted"/>
<gene>
    <name evidence="1" type="ORF">GM661_16990</name>
</gene>
<dbReference type="RefSeq" id="WP_230867861.1">
    <property type="nucleotide sequence ID" value="NZ_CP046640.1"/>
</dbReference>
<keyword evidence="2" id="KW-1185">Reference proteome</keyword>
<sequence>MGIIDIYPELNIRIPDIKYEWIIELKYFNKSDRDKMSDDQEEGLRQRTIPMLLFKPIIVGGCLALYQKMYSALGYKISYLSSSSLLKLLRIKMLFVNFLKRKGVYQFQHTPCFYSLLLFLDINYITYI</sequence>
<protein>
    <submittedName>
        <fullName evidence="1">Uncharacterized protein</fullName>
    </submittedName>
</protein>